<proteinExistence type="predicted"/>
<comment type="caution">
    <text evidence="2">The sequence shown here is derived from an EMBL/GenBank/DDBJ whole genome shotgun (WGS) entry which is preliminary data.</text>
</comment>
<dbReference type="OrthoDB" id="4089867at2759"/>
<feature type="compositionally biased region" description="Polar residues" evidence="1">
    <location>
        <begin position="187"/>
        <end position="197"/>
    </location>
</feature>
<organism evidence="2 3">
    <name type="scientific">Metschnikowia bicuspidata var. bicuspidata NRRL YB-4993</name>
    <dbReference type="NCBI Taxonomy" id="869754"/>
    <lineage>
        <taxon>Eukaryota</taxon>
        <taxon>Fungi</taxon>
        <taxon>Dikarya</taxon>
        <taxon>Ascomycota</taxon>
        <taxon>Saccharomycotina</taxon>
        <taxon>Pichiomycetes</taxon>
        <taxon>Metschnikowiaceae</taxon>
        <taxon>Metschnikowia</taxon>
    </lineage>
</organism>
<reference evidence="2 3" key="1">
    <citation type="submission" date="2016-05" db="EMBL/GenBank/DDBJ databases">
        <title>Comparative genomics of biotechnologically important yeasts.</title>
        <authorList>
            <consortium name="DOE Joint Genome Institute"/>
            <person name="Riley R."/>
            <person name="Haridas S."/>
            <person name="Wolfe K.H."/>
            <person name="Lopes M.R."/>
            <person name="Hittinger C.T."/>
            <person name="Goker M."/>
            <person name="Salamov A."/>
            <person name="Wisecaver J."/>
            <person name="Long T.M."/>
            <person name="Aerts A.L."/>
            <person name="Barry K."/>
            <person name="Choi C."/>
            <person name="Clum A."/>
            <person name="Coughlan A.Y."/>
            <person name="Deshpande S."/>
            <person name="Douglass A.P."/>
            <person name="Hanson S.J."/>
            <person name="Klenk H.-P."/>
            <person name="LaButti K."/>
            <person name="Lapidus A."/>
            <person name="Lindquist E."/>
            <person name="Lipzen A."/>
            <person name="Meier-kolthoff J.P."/>
            <person name="Ohm R.A."/>
            <person name="Otillar R.P."/>
            <person name="Pangilinan J."/>
            <person name="Peng Y."/>
            <person name="Rokas A."/>
            <person name="Rosa C.A."/>
            <person name="Scheuner C."/>
            <person name="Sibirny A.A."/>
            <person name="Slot J.C."/>
            <person name="Stielow J.B."/>
            <person name="Sun H."/>
            <person name="Kurtzman C.P."/>
            <person name="Blackwell M."/>
            <person name="Grigoriev I.V."/>
            <person name="Jeffries T.W."/>
        </authorList>
    </citation>
    <scope>NUCLEOTIDE SEQUENCE [LARGE SCALE GENOMIC DNA]</scope>
    <source>
        <strain evidence="2 3">NRRL YB-4993</strain>
    </source>
</reference>
<dbReference type="GeneID" id="30027380"/>
<feature type="region of interest" description="Disordered" evidence="1">
    <location>
        <begin position="187"/>
        <end position="247"/>
    </location>
</feature>
<feature type="compositionally biased region" description="Basic and acidic residues" evidence="1">
    <location>
        <begin position="458"/>
        <end position="475"/>
    </location>
</feature>
<sequence>MVLARQSVDDINLGTRPPEPPEKRARSSSPVKKRRPTQDWTSLTRSADGSLDRLFSTTSLSHDQLMRFSNSDISERLHISKAGYAIPIPFQIQFPPRLRKSASSPLLSKDSMGLGALPRLVFTGLSYEPVTSNMAVSSALEQGFSIPRPLSSEKPPSVITSRKKVSAFVQKTSSDQQDQLSMIEETYNSGDSRSSSYHSKKLPSVPSPILQSQALSPVPTPQTHKAHTSQVSSTKSPTTTSTTVGIKNSNNLTREYWAPGDLNTVVQQNKSSHLPEERKLKSNNAIDAFQVQMPQMKQLDTVHMSANTSSGTHRILRPNRLSGIAVFQHNFCTDTSPRLKIDRREFSDASKVSSVSSLNSVADNLNFNHVYMLSPNSKGDVRVSKHLVDSMLESKPRNRNPMSLSQLTPTPASLPLPVNKNMDDSLAKASGNSSQHKLKMSGSESQYKHAKQVSASKECNKQKEVHSHDDELHPESASKLSYVVNLKSEPEETPGISAPDDNVGAGIGFHFPNNDSNATNSNEVKSKMRIQRHRTRGSARSSILSGGKIEIPDLDDLIWKNGASGNQLLAGEGQTEPLQIPGLGAKAHLKTVLRDRSFDSDSDSSFNSQFSKLQSQSEAEKNPLPVKSRGTISSASSPVRHSRHRSMYNIDFDYESITSPQKSHNRSKSNAYVDSLSGSFAEIRLANSPRQYRRANTKRPDSLMASFRIPEKEELTGNFENLDIKVNEPPKRVSYAIDFKARDANPLESPTFPSLVVSQDYYLSLKKRQYSPSHASSGQYTPKLSEGTSSFQSSKTGRGTESTAPTENDNVVIDLTKEKYNVCVVNRNDSVISYRSTIEKTKDGKNVEVVLVDEDEDQNDRGAREERDDLLSIYSTYMTNWDDRGKVHHPRHSTEAFSAGLSREPSTRSDNSEVSDVLTQSWTASSESNFHVKSIASIRREQAYQTNPVYKTKPHGDALLRKGTTSRKPLNARQDASYFDYSSKDAYYMRQQSQR</sequence>
<dbReference type="Proteomes" id="UP000092555">
    <property type="component" value="Unassembled WGS sequence"/>
</dbReference>
<feature type="region of interest" description="Disordered" evidence="1">
    <location>
        <begin position="772"/>
        <end position="809"/>
    </location>
</feature>
<dbReference type="EMBL" id="LXTC01000010">
    <property type="protein sequence ID" value="OBA17028.1"/>
    <property type="molecule type" value="Genomic_DNA"/>
</dbReference>
<feature type="region of interest" description="Disordered" evidence="1">
    <location>
        <begin position="883"/>
        <end position="914"/>
    </location>
</feature>
<dbReference type="RefSeq" id="XP_018709325.1">
    <property type="nucleotide sequence ID" value="XM_018854404.1"/>
</dbReference>
<evidence type="ECO:0000313" key="3">
    <source>
        <dbReference type="Proteomes" id="UP000092555"/>
    </source>
</evidence>
<feature type="region of interest" description="Disordered" evidence="1">
    <location>
        <begin position="597"/>
        <end position="644"/>
    </location>
</feature>
<name>A0A1A0GZ74_9ASCO</name>
<feature type="compositionally biased region" description="Low complexity" evidence="1">
    <location>
        <begin position="228"/>
        <end position="243"/>
    </location>
</feature>
<gene>
    <name evidence="2" type="ORF">METBIDRAFT_136602</name>
</gene>
<feature type="compositionally biased region" description="Polar residues" evidence="1">
    <location>
        <begin position="630"/>
        <end position="639"/>
    </location>
</feature>
<evidence type="ECO:0000313" key="2">
    <source>
        <dbReference type="EMBL" id="OBA17028.1"/>
    </source>
</evidence>
<feature type="region of interest" description="Disordered" evidence="1">
    <location>
        <begin position="946"/>
        <end position="975"/>
    </location>
</feature>
<protein>
    <submittedName>
        <fullName evidence="2">Uncharacterized protein</fullName>
    </submittedName>
</protein>
<accession>A0A1A0GZ74</accession>
<evidence type="ECO:0000256" key="1">
    <source>
        <dbReference type="SAM" id="MobiDB-lite"/>
    </source>
</evidence>
<feature type="region of interest" description="Disordered" evidence="1">
    <location>
        <begin position="1"/>
        <end position="43"/>
    </location>
</feature>
<feature type="region of interest" description="Disordered" evidence="1">
    <location>
        <begin position="393"/>
        <end position="475"/>
    </location>
</feature>
<keyword evidence="3" id="KW-1185">Reference proteome</keyword>
<feature type="compositionally biased region" description="Polar residues" evidence="1">
    <location>
        <begin position="400"/>
        <end position="411"/>
    </location>
</feature>
<dbReference type="AlphaFoldDB" id="A0A1A0GZ74"/>